<dbReference type="EMBL" id="SMBK01000001">
    <property type="protein sequence ID" value="TCU40738.1"/>
    <property type="molecule type" value="Genomic_DNA"/>
</dbReference>
<name>A0A4R3RWR9_9HYPH</name>
<dbReference type="Proteomes" id="UP000295507">
    <property type="component" value="Unassembled WGS sequence"/>
</dbReference>
<dbReference type="Pfam" id="PF07729">
    <property type="entry name" value="FCD"/>
    <property type="match status" value="1"/>
</dbReference>
<dbReference type="Gene3D" id="1.10.10.10">
    <property type="entry name" value="Winged helix-like DNA-binding domain superfamily/Winged helix DNA-binding domain"/>
    <property type="match status" value="1"/>
</dbReference>
<keyword evidence="3" id="KW-0804">Transcription</keyword>
<keyword evidence="8" id="KW-1185">Reference proteome</keyword>
<organism evidence="6 7">
    <name type="scientific">Rhizobium azibense</name>
    <dbReference type="NCBI Taxonomy" id="1136135"/>
    <lineage>
        <taxon>Bacteria</taxon>
        <taxon>Pseudomonadati</taxon>
        <taxon>Pseudomonadota</taxon>
        <taxon>Alphaproteobacteria</taxon>
        <taxon>Hyphomicrobiales</taxon>
        <taxon>Rhizobiaceae</taxon>
        <taxon>Rhizobium/Agrobacterium group</taxon>
        <taxon>Rhizobium</taxon>
    </lineage>
</organism>
<dbReference type="SUPFAM" id="SSF46785">
    <property type="entry name" value="Winged helix' DNA-binding domain"/>
    <property type="match status" value="1"/>
</dbReference>
<evidence type="ECO:0000256" key="2">
    <source>
        <dbReference type="ARBA" id="ARBA00023125"/>
    </source>
</evidence>
<dbReference type="InterPro" id="IPR008920">
    <property type="entry name" value="TF_FadR/GntR_C"/>
</dbReference>
<evidence type="ECO:0000313" key="7">
    <source>
        <dbReference type="Proteomes" id="UP000295507"/>
    </source>
</evidence>
<dbReference type="GO" id="GO:0003677">
    <property type="term" value="F:DNA binding"/>
    <property type="evidence" value="ECO:0007669"/>
    <property type="project" value="UniProtKB-KW"/>
</dbReference>
<dbReference type="SMART" id="SM00895">
    <property type="entry name" value="FCD"/>
    <property type="match status" value="1"/>
</dbReference>
<keyword evidence="1" id="KW-0805">Transcription regulation</keyword>
<dbReference type="PANTHER" id="PTHR43537">
    <property type="entry name" value="TRANSCRIPTIONAL REGULATOR, GNTR FAMILY"/>
    <property type="match status" value="1"/>
</dbReference>
<dbReference type="InterPro" id="IPR000524">
    <property type="entry name" value="Tscrpt_reg_HTH_GntR"/>
</dbReference>
<gene>
    <name evidence="6" type="ORF">EV129_10123</name>
    <name evidence="5" type="ORF">EV130_101829</name>
</gene>
<dbReference type="InterPro" id="IPR036388">
    <property type="entry name" value="WH-like_DNA-bd_sf"/>
</dbReference>
<keyword evidence="2 6" id="KW-0238">DNA-binding</keyword>
<reference evidence="7 8" key="1">
    <citation type="submission" date="2019-03" db="EMBL/GenBank/DDBJ databases">
        <title>Genomic Encyclopedia of Type Strains, Phase IV (KMG-V): Genome sequencing to study the core and pangenomes of soil and plant-associated prokaryotes.</title>
        <authorList>
            <person name="Whitman W."/>
        </authorList>
    </citation>
    <scope>NUCLEOTIDE SEQUENCE [LARGE SCALE GENOMIC DNA]</scope>
    <source>
        <strain evidence="5 8">Gr42</strain>
        <strain evidence="6 7">IE4868</strain>
    </source>
</reference>
<evidence type="ECO:0000256" key="3">
    <source>
        <dbReference type="ARBA" id="ARBA00023163"/>
    </source>
</evidence>
<accession>A0A4R3RWR9</accession>
<dbReference type="InterPro" id="IPR011711">
    <property type="entry name" value="GntR_C"/>
</dbReference>
<dbReference type="AlphaFoldDB" id="A0A4R3RWR9"/>
<dbReference type="PRINTS" id="PR00035">
    <property type="entry name" value="HTHGNTR"/>
</dbReference>
<comment type="caution">
    <text evidence="6">The sequence shown here is derived from an EMBL/GenBank/DDBJ whole genome shotgun (WGS) entry which is preliminary data.</text>
</comment>
<evidence type="ECO:0000313" key="6">
    <source>
        <dbReference type="EMBL" id="TCU40738.1"/>
    </source>
</evidence>
<evidence type="ECO:0000313" key="8">
    <source>
        <dbReference type="Proteomes" id="UP000295547"/>
    </source>
</evidence>
<evidence type="ECO:0000313" key="5">
    <source>
        <dbReference type="EMBL" id="TCU31252.1"/>
    </source>
</evidence>
<dbReference type="InterPro" id="IPR036390">
    <property type="entry name" value="WH_DNA-bd_sf"/>
</dbReference>
<sequence length="257" mass="28665">MLYAEYFVDLITAESLGGFSTLIWRIKVARMNSVKVDAGDVSSVAPLQRTALHDTLVNHLRDMIIEGNLAPGSRIHEGQLGEQLGVSRTPLREAIKYLASEGLVELVPSRGAVVKRFSPKDVEDMLTVLQSMEELAGRLACEVGSAEEIAHVRALHDEMLDKYRSGDRLNYYKLNQAIHTAIVQMAHNATLSNMHTTLQTRLKRIRFVGHEGPEKWAAAVAEHEEMILALEQRNKPALSEALGRHLKNAWERVKDGV</sequence>
<feature type="domain" description="HTH gntR-type" evidence="4">
    <location>
        <begin position="50"/>
        <end position="117"/>
    </location>
</feature>
<dbReference type="PROSITE" id="PS50949">
    <property type="entry name" value="HTH_GNTR"/>
    <property type="match status" value="1"/>
</dbReference>
<protein>
    <submittedName>
        <fullName evidence="6">DNA-binding GntR family transcriptional regulator</fullName>
    </submittedName>
</protein>
<dbReference type="SUPFAM" id="SSF48008">
    <property type="entry name" value="GntR ligand-binding domain-like"/>
    <property type="match status" value="1"/>
</dbReference>
<evidence type="ECO:0000259" key="4">
    <source>
        <dbReference type="PROSITE" id="PS50949"/>
    </source>
</evidence>
<dbReference type="GO" id="GO:0003700">
    <property type="term" value="F:DNA-binding transcription factor activity"/>
    <property type="evidence" value="ECO:0007669"/>
    <property type="project" value="InterPro"/>
</dbReference>
<dbReference type="Gene3D" id="1.20.120.530">
    <property type="entry name" value="GntR ligand-binding domain-like"/>
    <property type="match status" value="1"/>
</dbReference>
<dbReference type="Pfam" id="PF00392">
    <property type="entry name" value="GntR"/>
    <property type="match status" value="1"/>
</dbReference>
<evidence type="ECO:0000256" key="1">
    <source>
        <dbReference type="ARBA" id="ARBA00023015"/>
    </source>
</evidence>
<proteinExistence type="predicted"/>
<dbReference type="PANTHER" id="PTHR43537:SF50">
    <property type="entry name" value="TRANSCRIPTIONAL REGULATORY PROTEIN"/>
    <property type="match status" value="1"/>
</dbReference>
<dbReference type="CDD" id="cd07377">
    <property type="entry name" value="WHTH_GntR"/>
    <property type="match status" value="1"/>
</dbReference>
<dbReference type="Proteomes" id="UP000295547">
    <property type="component" value="Unassembled WGS sequence"/>
</dbReference>
<dbReference type="EMBL" id="SMBJ01000001">
    <property type="protein sequence ID" value="TCU31252.1"/>
    <property type="molecule type" value="Genomic_DNA"/>
</dbReference>
<dbReference type="SMART" id="SM00345">
    <property type="entry name" value="HTH_GNTR"/>
    <property type="match status" value="1"/>
</dbReference>